<dbReference type="SUPFAM" id="SSF53720">
    <property type="entry name" value="ALDH-like"/>
    <property type="match status" value="1"/>
</dbReference>
<keyword evidence="3" id="KW-1185">Reference proteome</keyword>
<dbReference type="GO" id="GO:0016491">
    <property type="term" value="F:oxidoreductase activity"/>
    <property type="evidence" value="ECO:0007669"/>
    <property type="project" value="UniProtKB-KW"/>
</dbReference>
<evidence type="ECO:0000256" key="1">
    <source>
        <dbReference type="ARBA" id="ARBA00023002"/>
    </source>
</evidence>
<dbReference type="EMBL" id="CAADJD010000025">
    <property type="protein sequence ID" value="VFS83065.1"/>
    <property type="molecule type" value="Genomic_DNA"/>
</dbReference>
<dbReference type="AlphaFoldDB" id="A0A485CEM7"/>
<gene>
    <name evidence="2" type="primary">adhE_4</name>
    <name evidence="2" type="ORF">NCTC12993_06308</name>
</gene>
<protein>
    <submittedName>
        <fullName evidence="2">Aldehyde-alcohol dehydrogenase</fullName>
    </submittedName>
</protein>
<name>A0A485CEM7_KLUCR</name>
<accession>A0A485CEM7</accession>
<sequence>MIYKTLIALKAGNAIIFSPHPGRTSVQLKAIEIVKRAAEAAGAPAGIVDGVTELTLEATL</sequence>
<organism evidence="2 3">
    <name type="scientific">Kluyvera cryocrescens</name>
    <name type="common">Kluyvera citrophila</name>
    <dbReference type="NCBI Taxonomy" id="580"/>
    <lineage>
        <taxon>Bacteria</taxon>
        <taxon>Pseudomonadati</taxon>
        <taxon>Pseudomonadota</taxon>
        <taxon>Gammaproteobacteria</taxon>
        <taxon>Enterobacterales</taxon>
        <taxon>Enterobacteriaceae</taxon>
        <taxon>Kluyvera</taxon>
    </lineage>
</organism>
<proteinExistence type="predicted"/>
<evidence type="ECO:0000313" key="2">
    <source>
        <dbReference type="EMBL" id="VFS83065.1"/>
    </source>
</evidence>
<dbReference type="Proteomes" id="UP000401081">
    <property type="component" value="Unassembled WGS sequence"/>
</dbReference>
<evidence type="ECO:0000313" key="3">
    <source>
        <dbReference type="Proteomes" id="UP000401081"/>
    </source>
</evidence>
<dbReference type="InterPro" id="IPR016161">
    <property type="entry name" value="Ald_DH/histidinol_DH"/>
</dbReference>
<dbReference type="Gene3D" id="3.40.605.10">
    <property type="entry name" value="Aldehyde Dehydrogenase, Chain A, domain 1"/>
    <property type="match status" value="1"/>
</dbReference>
<reference evidence="2 3" key="1">
    <citation type="submission" date="2019-03" db="EMBL/GenBank/DDBJ databases">
        <authorList>
            <consortium name="Pathogen Informatics"/>
        </authorList>
    </citation>
    <scope>NUCLEOTIDE SEQUENCE [LARGE SCALE GENOMIC DNA]</scope>
    <source>
        <strain evidence="2 3">NCTC12993</strain>
    </source>
</reference>
<keyword evidence="1" id="KW-0560">Oxidoreductase</keyword>
<dbReference type="InterPro" id="IPR016162">
    <property type="entry name" value="Ald_DH_N"/>
</dbReference>